<name>G1PVS8_MYOLU</name>
<dbReference type="Pfam" id="PF25757">
    <property type="entry name" value="TPR_DNAAF5"/>
    <property type="match status" value="1"/>
</dbReference>
<evidence type="ECO:0000259" key="3">
    <source>
        <dbReference type="Pfam" id="PF24573"/>
    </source>
</evidence>
<dbReference type="PROSITE" id="PS50077">
    <property type="entry name" value="HEAT_REPEAT"/>
    <property type="match status" value="1"/>
</dbReference>
<dbReference type="InterPro" id="IPR057978">
    <property type="entry name" value="TPR_DAAF5"/>
</dbReference>
<dbReference type="FunCoup" id="G1PVS8">
    <property type="interactions" value="2003"/>
</dbReference>
<dbReference type="GO" id="GO:0036158">
    <property type="term" value="P:outer dynein arm assembly"/>
    <property type="evidence" value="ECO:0007669"/>
    <property type="project" value="Ensembl"/>
</dbReference>
<dbReference type="Gene3D" id="1.25.10.10">
    <property type="entry name" value="Leucine-rich Repeat Variant"/>
    <property type="match status" value="3"/>
</dbReference>
<protein>
    <submittedName>
        <fullName evidence="5">Dynein axonemal assembly factor 5</fullName>
    </submittedName>
</protein>
<keyword evidence="1" id="KW-0677">Repeat</keyword>
<dbReference type="OMA" id="AFQGPWA"/>
<dbReference type="Pfam" id="PF24573">
    <property type="entry name" value="HEAT_DAAF5"/>
    <property type="match status" value="1"/>
</dbReference>
<dbReference type="GO" id="GO:0045505">
    <property type="term" value="F:dynein intermediate chain binding"/>
    <property type="evidence" value="ECO:0007669"/>
    <property type="project" value="Ensembl"/>
</dbReference>
<dbReference type="InterPro" id="IPR021133">
    <property type="entry name" value="HEAT_type_2"/>
</dbReference>
<dbReference type="PANTHER" id="PTHR16216">
    <property type="entry name" value="DYNEIN ASSEMBLY FACTOR 5, AXONEMAL"/>
    <property type="match status" value="1"/>
</dbReference>
<dbReference type="InterPro" id="IPR052623">
    <property type="entry name" value="DAAF5"/>
</dbReference>
<dbReference type="InterPro" id="IPR011989">
    <property type="entry name" value="ARM-like"/>
</dbReference>
<evidence type="ECO:0000313" key="6">
    <source>
        <dbReference type="Proteomes" id="UP000001074"/>
    </source>
</evidence>
<dbReference type="EMBL" id="AAPE02057112">
    <property type="status" value="NOT_ANNOTATED_CDS"/>
    <property type="molecule type" value="Genomic_DNA"/>
</dbReference>
<dbReference type="InterPro" id="IPR016024">
    <property type="entry name" value="ARM-type_fold"/>
</dbReference>
<feature type="domain" description="Dynein axonemal assembly factor 5 HEAT-repeat" evidence="3">
    <location>
        <begin position="148"/>
        <end position="340"/>
    </location>
</feature>
<dbReference type="Ensembl" id="ENSMLUT00000016962.2">
    <property type="protein sequence ID" value="ENSMLUP00000015462.2"/>
    <property type="gene ID" value="ENSMLUG00000016962.2"/>
</dbReference>
<dbReference type="GO" id="GO:0005730">
    <property type="term" value="C:nucleolus"/>
    <property type="evidence" value="ECO:0007669"/>
    <property type="project" value="Ensembl"/>
</dbReference>
<dbReference type="InParanoid" id="G1PVS8"/>
<dbReference type="GO" id="GO:0036159">
    <property type="term" value="P:inner dynein arm assembly"/>
    <property type="evidence" value="ECO:0007669"/>
    <property type="project" value="Ensembl"/>
</dbReference>
<dbReference type="InterPro" id="IPR000357">
    <property type="entry name" value="HEAT"/>
</dbReference>
<dbReference type="GO" id="GO:0005829">
    <property type="term" value="C:cytosol"/>
    <property type="evidence" value="ECO:0007669"/>
    <property type="project" value="Ensembl"/>
</dbReference>
<keyword evidence="6" id="KW-1185">Reference proteome</keyword>
<gene>
    <name evidence="5" type="primary">DNAAF5</name>
</gene>
<dbReference type="HOGENOM" id="CLU_010823_1_0_1"/>
<sequence>ARSLASRPADHFHMQSESLIGPLMQSISHQHWKVRVAVIEATGTVIQFGNAKSVDDVLPHFAQRLFDDVPQVRQAVTRVVGGWLLALRDRYSFFHKLIPLLLSSLDDEMPHIVQEAASLWEEAGLQWQKENEEDLKDKLDFASPPPAHHPSPETRPGLGCRELVFRNLSKILPAICHDVTDWVAGTRVKAARLLAVLLLHAEDHATQHLEVLLRALLLACADEEGAVVSSCTRSAELVGTFVSPEVFLKLLWPMLKKSPSASGLLVLAAVIRGCPREALRPHLKAITTELAGAHIRQGSENLRYGENLLQCVQAVVSTCGEDCRGCGLQLMQVLVTVMALPGAPGLGSQVQETEDALAAVESSGDGQDLYRQHVGPLLEWLGGSQRGWTAHSPELLQFSVLVAHAGPALGEALPTLVPVLRSCLQPDRDPQMRLRLLSVLSRALLSAKETVDSQGQLHRYLDTVVTDILVPNLQWRAGRTAAAIRTAAVSCLWALISSEVLSATQQVEDVRETLLPPVLTALEEDSQMTRLTSCRIVSAFLKSSGGASEPDKFIKIYPELLKRLDDVSTEVRLAAASALAVWLECVRNDGAEACYQRDVQHLYKELLVYLDDPDSAVQDAVLEVLQAGSALFPDLLVRETEAVVHKHRSPTRCERLLQHVQARPPAL</sequence>
<evidence type="ECO:0000256" key="1">
    <source>
        <dbReference type="ARBA" id="ARBA00022737"/>
    </source>
</evidence>
<dbReference type="Proteomes" id="UP000001074">
    <property type="component" value="Unassembled WGS sequence"/>
</dbReference>
<proteinExistence type="predicted"/>
<reference evidence="5" key="2">
    <citation type="submission" date="2025-08" db="UniProtKB">
        <authorList>
            <consortium name="Ensembl"/>
        </authorList>
    </citation>
    <scope>IDENTIFICATION</scope>
</reference>
<dbReference type="AlphaFoldDB" id="G1PVS8"/>
<reference evidence="5" key="3">
    <citation type="submission" date="2025-09" db="UniProtKB">
        <authorList>
            <consortium name="Ensembl"/>
        </authorList>
    </citation>
    <scope>IDENTIFICATION</scope>
</reference>
<evidence type="ECO:0000256" key="2">
    <source>
        <dbReference type="PROSITE-ProRule" id="PRU00103"/>
    </source>
</evidence>
<dbReference type="FunFam" id="1.25.10.10:FF:001468">
    <property type="entry name" value="Dynein, axonemal, assembly factor 5"/>
    <property type="match status" value="1"/>
</dbReference>
<dbReference type="GeneTree" id="ENSGT00390000005666"/>
<dbReference type="GO" id="GO:0072686">
    <property type="term" value="C:mitotic spindle"/>
    <property type="evidence" value="ECO:0007669"/>
    <property type="project" value="Ensembl"/>
</dbReference>
<accession>G1PVS8</accession>
<dbReference type="Pfam" id="PF02985">
    <property type="entry name" value="HEAT"/>
    <property type="match status" value="1"/>
</dbReference>
<evidence type="ECO:0000313" key="5">
    <source>
        <dbReference type="Ensembl" id="ENSMLUP00000015462.2"/>
    </source>
</evidence>
<dbReference type="SUPFAM" id="SSF48371">
    <property type="entry name" value="ARM repeat"/>
    <property type="match status" value="1"/>
</dbReference>
<organism evidence="5 6">
    <name type="scientific">Myotis lucifugus</name>
    <name type="common">Little brown bat</name>
    <dbReference type="NCBI Taxonomy" id="59463"/>
    <lineage>
        <taxon>Eukaryota</taxon>
        <taxon>Metazoa</taxon>
        <taxon>Chordata</taxon>
        <taxon>Craniata</taxon>
        <taxon>Vertebrata</taxon>
        <taxon>Euteleostomi</taxon>
        <taxon>Mammalia</taxon>
        <taxon>Eutheria</taxon>
        <taxon>Laurasiatheria</taxon>
        <taxon>Chiroptera</taxon>
        <taxon>Yangochiroptera</taxon>
        <taxon>Vespertilionidae</taxon>
        <taxon>Myotis</taxon>
    </lineage>
</organism>
<evidence type="ECO:0000259" key="4">
    <source>
        <dbReference type="Pfam" id="PF25757"/>
    </source>
</evidence>
<feature type="repeat" description="HEAT" evidence="2">
    <location>
        <begin position="556"/>
        <end position="593"/>
    </location>
</feature>
<reference evidence="5 6" key="1">
    <citation type="journal article" date="2011" name="Nature">
        <title>A high-resolution map of human evolutionary constraint using 29 mammals.</title>
        <authorList>
            <person name="Lindblad-Toh K."/>
            <person name="Garber M."/>
            <person name="Zuk O."/>
            <person name="Lin M.F."/>
            <person name="Parker B.J."/>
            <person name="Washietl S."/>
            <person name="Kheradpour P."/>
            <person name="Ernst J."/>
            <person name="Jordan G."/>
            <person name="Mauceli E."/>
            <person name="Ward L.D."/>
            <person name="Lowe C.B."/>
            <person name="Holloway A.K."/>
            <person name="Clamp M."/>
            <person name="Gnerre S."/>
            <person name="Alfoldi J."/>
            <person name="Beal K."/>
            <person name="Chang J."/>
            <person name="Clawson H."/>
            <person name="Cuff J."/>
            <person name="Di Palma F."/>
            <person name="Fitzgerald S."/>
            <person name="Flicek P."/>
            <person name="Guttman M."/>
            <person name="Hubisz M.J."/>
            <person name="Jaffe D.B."/>
            <person name="Jungreis I."/>
            <person name="Kent W.J."/>
            <person name="Kostka D."/>
            <person name="Lara M."/>
            <person name="Martins A.L."/>
            <person name="Massingham T."/>
            <person name="Moltke I."/>
            <person name="Raney B.J."/>
            <person name="Rasmussen M.D."/>
            <person name="Robinson J."/>
            <person name="Stark A."/>
            <person name="Vilella A.J."/>
            <person name="Wen J."/>
            <person name="Xie X."/>
            <person name="Zody M.C."/>
            <person name="Baldwin J."/>
            <person name="Bloom T."/>
            <person name="Chin C.W."/>
            <person name="Heiman D."/>
            <person name="Nicol R."/>
            <person name="Nusbaum C."/>
            <person name="Young S."/>
            <person name="Wilkinson J."/>
            <person name="Worley K.C."/>
            <person name="Kovar C.L."/>
            <person name="Muzny D.M."/>
            <person name="Gibbs R.A."/>
            <person name="Cree A."/>
            <person name="Dihn H.H."/>
            <person name="Fowler G."/>
            <person name="Jhangiani S."/>
            <person name="Joshi V."/>
            <person name="Lee S."/>
            <person name="Lewis L.R."/>
            <person name="Nazareth L.V."/>
            <person name="Okwuonu G."/>
            <person name="Santibanez J."/>
            <person name="Warren W.C."/>
            <person name="Mardis E.R."/>
            <person name="Weinstock G.M."/>
            <person name="Wilson R.K."/>
            <person name="Delehaunty K."/>
            <person name="Dooling D."/>
            <person name="Fronik C."/>
            <person name="Fulton L."/>
            <person name="Fulton B."/>
            <person name="Graves T."/>
            <person name="Minx P."/>
            <person name="Sodergren E."/>
            <person name="Birney E."/>
            <person name="Margulies E.H."/>
            <person name="Herrero J."/>
            <person name="Green E.D."/>
            <person name="Haussler D."/>
            <person name="Siepel A."/>
            <person name="Goldman N."/>
            <person name="Pollard K.S."/>
            <person name="Pedersen J.S."/>
            <person name="Lander E.S."/>
            <person name="Kellis M."/>
        </authorList>
    </citation>
    <scope>NUCLEOTIDE SEQUENCE [LARGE SCALE GENOMIC DNA]</scope>
</reference>
<feature type="domain" description="Dynein axonemal assembly factor 5 TPR repeats" evidence="4">
    <location>
        <begin position="3"/>
        <end position="138"/>
    </location>
</feature>
<dbReference type="PANTHER" id="PTHR16216:SF2">
    <property type="entry name" value="DYNEIN AXONEMAL ASSEMBLY FACTOR 5"/>
    <property type="match status" value="1"/>
</dbReference>
<dbReference type="STRING" id="59463.ENSMLUP00000015462"/>
<dbReference type="InterPro" id="IPR056497">
    <property type="entry name" value="HEAT_DAAF5"/>
</dbReference>
<dbReference type="GO" id="GO:0003341">
    <property type="term" value="P:cilium movement"/>
    <property type="evidence" value="ECO:0007669"/>
    <property type="project" value="Ensembl"/>
</dbReference>
<dbReference type="eggNOG" id="ENOG502QRXT">
    <property type="taxonomic scope" value="Eukaryota"/>
</dbReference>